<dbReference type="Gene3D" id="3.40.50.150">
    <property type="entry name" value="Vaccinia Virus protein VP39"/>
    <property type="match status" value="1"/>
</dbReference>
<protein>
    <recommendedName>
        <fullName evidence="2">Methyltransferase type 11 domain-containing protein</fullName>
    </recommendedName>
</protein>
<organism evidence="3">
    <name type="scientific">viral metagenome</name>
    <dbReference type="NCBI Taxonomy" id="1070528"/>
    <lineage>
        <taxon>unclassified sequences</taxon>
        <taxon>metagenomes</taxon>
        <taxon>organismal metagenomes</taxon>
    </lineage>
</organism>
<evidence type="ECO:0000256" key="1">
    <source>
        <dbReference type="SAM" id="Phobius"/>
    </source>
</evidence>
<feature type="transmembrane region" description="Helical" evidence="1">
    <location>
        <begin position="29"/>
        <end position="47"/>
    </location>
</feature>
<accession>A0A6C0K1D6</accession>
<proteinExistence type="predicted"/>
<dbReference type="PANTHER" id="PTHR43861">
    <property type="entry name" value="TRANS-ACONITATE 2-METHYLTRANSFERASE-RELATED"/>
    <property type="match status" value="1"/>
</dbReference>
<dbReference type="EMBL" id="MN740757">
    <property type="protein sequence ID" value="QHU10457.1"/>
    <property type="molecule type" value="Genomic_DNA"/>
</dbReference>
<dbReference type="CDD" id="cd02440">
    <property type="entry name" value="AdoMet_MTases"/>
    <property type="match status" value="1"/>
</dbReference>
<keyword evidence="1" id="KW-0472">Membrane</keyword>
<dbReference type="GO" id="GO:0008757">
    <property type="term" value="F:S-adenosylmethionine-dependent methyltransferase activity"/>
    <property type="evidence" value="ECO:0007669"/>
    <property type="project" value="InterPro"/>
</dbReference>
<dbReference type="InterPro" id="IPR029063">
    <property type="entry name" value="SAM-dependent_MTases_sf"/>
</dbReference>
<dbReference type="SUPFAM" id="SSF53335">
    <property type="entry name" value="S-adenosyl-L-methionine-dependent methyltransferases"/>
    <property type="match status" value="1"/>
</dbReference>
<dbReference type="Pfam" id="PF08241">
    <property type="entry name" value="Methyltransf_11"/>
    <property type="match status" value="1"/>
</dbReference>
<keyword evidence="1" id="KW-1133">Transmembrane helix</keyword>
<sequence>MSKSVVLSFLHEFFKTLNSIIYAKTQNKIWLRLLIVIAIVLILVILYNKNHPPAKQEGFEQNDAFISKEGSDIYDKFYTEKYDLLMKPQERALFELNSVIQMTEPTYNSVFLDVGSGTGHLVNNLQHKGYLVYGIDKSAYMVEKSEKTFPDSEIVVGDVLNPMAFEHNTFSHILCMGNTIYELDDKEAFFKNCYYWLVPNGYLVLHLADREKFDPIIPIAKNTMINNPQMYMKNRITNSDIDFAHFSYSADYVFPRDNTKVIFKEKFTDNMGQIRQNEHVLYMNPIEQILQMAIRRGFIVHAKMNMSKYNDDENQYIYVLERAM</sequence>
<name>A0A6C0K1D6_9ZZZZ</name>
<evidence type="ECO:0000313" key="3">
    <source>
        <dbReference type="EMBL" id="QHU10457.1"/>
    </source>
</evidence>
<feature type="domain" description="Methyltransferase type 11" evidence="2">
    <location>
        <begin position="112"/>
        <end position="205"/>
    </location>
</feature>
<dbReference type="AlphaFoldDB" id="A0A6C0K1D6"/>
<evidence type="ECO:0000259" key="2">
    <source>
        <dbReference type="Pfam" id="PF08241"/>
    </source>
</evidence>
<reference evidence="3" key="1">
    <citation type="journal article" date="2020" name="Nature">
        <title>Giant virus diversity and host interactions through global metagenomics.</title>
        <authorList>
            <person name="Schulz F."/>
            <person name="Roux S."/>
            <person name="Paez-Espino D."/>
            <person name="Jungbluth S."/>
            <person name="Walsh D.A."/>
            <person name="Denef V.J."/>
            <person name="McMahon K.D."/>
            <person name="Konstantinidis K.T."/>
            <person name="Eloe-Fadrosh E.A."/>
            <person name="Kyrpides N.C."/>
            <person name="Woyke T."/>
        </authorList>
    </citation>
    <scope>NUCLEOTIDE SEQUENCE</scope>
    <source>
        <strain evidence="3">GVMAG-S-1101164-67</strain>
    </source>
</reference>
<keyword evidence="1" id="KW-0812">Transmembrane</keyword>
<dbReference type="InterPro" id="IPR013216">
    <property type="entry name" value="Methyltransf_11"/>
</dbReference>